<name>A0A517WK68_9PLAN</name>
<reference evidence="3 4" key="1">
    <citation type="submission" date="2019-02" db="EMBL/GenBank/DDBJ databases">
        <title>Deep-cultivation of Planctomycetes and their phenomic and genomic characterization uncovers novel biology.</title>
        <authorList>
            <person name="Wiegand S."/>
            <person name="Jogler M."/>
            <person name="Boedeker C."/>
            <person name="Pinto D."/>
            <person name="Vollmers J."/>
            <person name="Rivas-Marin E."/>
            <person name="Kohn T."/>
            <person name="Peeters S.H."/>
            <person name="Heuer A."/>
            <person name="Rast P."/>
            <person name="Oberbeckmann S."/>
            <person name="Bunk B."/>
            <person name="Jeske O."/>
            <person name="Meyerdierks A."/>
            <person name="Storesund J.E."/>
            <person name="Kallscheuer N."/>
            <person name="Luecker S."/>
            <person name="Lage O.M."/>
            <person name="Pohl T."/>
            <person name="Merkel B.J."/>
            <person name="Hornburger P."/>
            <person name="Mueller R.-W."/>
            <person name="Bruemmer F."/>
            <person name="Labrenz M."/>
            <person name="Spormann A.M."/>
            <person name="Op den Camp H."/>
            <person name="Overmann J."/>
            <person name="Amann R."/>
            <person name="Jetten M.S.M."/>
            <person name="Mascher T."/>
            <person name="Medema M.H."/>
            <person name="Devos D.P."/>
            <person name="Kaster A.-K."/>
            <person name="Ovreas L."/>
            <person name="Rohde M."/>
            <person name="Galperin M.Y."/>
            <person name="Jogler C."/>
        </authorList>
    </citation>
    <scope>NUCLEOTIDE SEQUENCE [LARGE SCALE GENOMIC DNA]</scope>
    <source>
        <strain evidence="3 4">V6</strain>
    </source>
</reference>
<evidence type="ECO:0000256" key="1">
    <source>
        <dbReference type="SAM" id="Phobius"/>
    </source>
</evidence>
<organism evidence="3 4">
    <name type="scientific">Gimesia chilikensis</name>
    <dbReference type="NCBI Taxonomy" id="2605989"/>
    <lineage>
        <taxon>Bacteria</taxon>
        <taxon>Pseudomonadati</taxon>
        <taxon>Planctomycetota</taxon>
        <taxon>Planctomycetia</taxon>
        <taxon>Planctomycetales</taxon>
        <taxon>Planctomycetaceae</taxon>
        <taxon>Gimesia</taxon>
    </lineage>
</organism>
<dbReference type="InterPro" id="IPR025640">
    <property type="entry name" value="GYF_2"/>
</dbReference>
<proteinExistence type="predicted"/>
<dbReference type="EMBL" id="CP036347">
    <property type="protein sequence ID" value="QDU05653.1"/>
    <property type="molecule type" value="Genomic_DNA"/>
</dbReference>
<feature type="transmembrane region" description="Helical" evidence="1">
    <location>
        <begin position="140"/>
        <end position="162"/>
    </location>
</feature>
<feature type="transmembrane region" description="Helical" evidence="1">
    <location>
        <begin position="217"/>
        <end position="237"/>
    </location>
</feature>
<feature type="transmembrane region" description="Helical" evidence="1">
    <location>
        <begin position="98"/>
        <end position="120"/>
    </location>
</feature>
<gene>
    <name evidence="3" type="ORF">V6x_53930</name>
</gene>
<dbReference type="AlphaFoldDB" id="A0A517WK68"/>
<sequence>MHDEHNKTIESPQSQWWLAKNGVAEGPLSHQEICDALRSNKISLADYVYSSDSKEWKPLSDWNNFEPDTVDAALQSPPAPPLESYPTDPLITNPRLPVMANCICIYTLLVSPWLWWFYVVSDLTSGLTFVENAPLAGVDALVMFVGMLTSLIITVALFIGGMRLRALRRSGTTIIILSIVVAVAVQVLMLFGVMLLLAMSDPIHYATKTVAVELIDFLAVIVGLCEAAFMVTALLWLRRNERSLPLT</sequence>
<keyword evidence="1" id="KW-0812">Transmembrane</keyword>
<dbReference type="Proteomes" id="UP000320722">
    <property type="component" value="Chromosome"/>
</dbReference>
<protein>
    <recommendedName>
        <fullName evidence="2">GYF domain-containing protein</fullName>
    </recommendedName>
</protein>
<evidence type="ECO:0000259" key="2">
    <source>
        <dbReference type="Pfam" id="PF14237"/>
    </source>
</evidence>
<feature type="domain" description="GYF" evidence="2">
    <location>
        <begin position="16"/>
        <end position="63"/>
    </location>
</feature>
<keyword evidence="1" id="KW-1133">Transmembrane helix</keyword>
<keyword evidence="1" id="KW-0472">Membrane</keyword>
<accession>A0A517WK68</accession>
<dbReference type="Pfam" id="PF14237">
    <property type="entry name" value="GYF_2"/>
    <property type="match status" value="1"/>
</dbReference>
<dbReference type="RefSeq" id="WP_145044131.1">
    <property type="nucleotide sequence ID" value="NZ_CP036347.1"/>
</dbReference>
<evidence type="ECO:0000313" key="3">
    <source>
        <dbReference type="EMBL" id="QDU05653.1"/>
    </source>
</evidence>
<feature type="transmembrane region" description="Helical" evidence="1">
    <location>
        <begin position="174"/>
        <end position="197"/>
    </location>
</feature>
<evidence type="ECO:0000313" key="4">
    <source>
        <dbReference type="Proteomes" id="UP000320722"/>
    </source>
</evidence>